<evidence type="ECO:0000313" key="9">
    <source>
        <dbReference type="Proteomes" id="UP000718821"/>
    </source>
</evidence>
<proteinExistence type="predicted"/>
<reference evidence="8" key="2">
    <citation type="journal article" date="2021" name="Sci. Rep.">
        <title>The distribution of antibiotic resistance genes in chicken gut microbiota commensals.</title>
        <authorList>
            <person name="Juricova H."/>
            <person name="Matiasovicova J."/>
            <person name="Kubasova T."/>
            <person name="Cejkova D."/>
            <person name="Rychlik I."/>
        </authorList>
    </citation>
    <scope>NUCLEOTIDE SEQUENCE</scope>
    <source>
        <strain evidence="8">An836</strain>
    </source>
</reference>
<dbReference type="PANTHER" id="PTHR23528">
    <property type="match status" value="1"/>
</dbReference>
<feature type="transmembrane region" description="Helical" evidence="6">
    <location>
        <begin position="181"/>
        <end position="202"/>
    </location>
</feature>
<feature type="compositionally biased region" description="Basic and acidic residues" evidence="5">
    <location>
        <begin position="9"/>
        <end position="21"/>
    </location>
</feature>
<dbReference type="GO" id="GO:0022857">
    <property type="term" value="F:transmembrane transporter activity"/>
    <property type="evidence" value="ECO:0007669"/>
    <property type="project" value="InterPro"/>
</dbReference>
<gene>
    <name evidence="8" type="ORF">H7U32_09040</name>
</gene>
<dbReference type="RefSeq" id="WP_204469750.1">
    <property type="nucleotide sequence ID" value="NZ_JACLYU010000034.1"/>
</dbReference>
<reference evidence="8" key="1">
    <citation type="submission" date="2020-08" db="EMBL/GenBank/DDBJ databases">
        <authorList>
            <person name="Cejkova D."/>
            <person name="Kubasova T."/>
            <person name="Jahodarova E."/>
            <person name="Rychlik I."/>
        </authorList>
    </citation>
    <scope>NUCLEOTIDE SEQUENCE</scope>
    <source>
        <strain evidence="8">An836</strain>
    </source>
</reference>
<organism evidence="8 9">
    <name type="scientific">Bifidobacterium pullorum subsp. saeculare</name>
    <dbReference type="NCBI Taxonomy" id="78257"/>
    <lineage>
        <taxon>Bacteria</taxon>
        <taxon>Bacillati</taxon>
        <taxon>Actinomycetota</taxon>
        <taxon>Actinomycetes</taxon>
        <taxon>Bifidobacteriales</taxon>
        <taxon>Bifidobacteriaceae</taxon>
        <taxon>Bifidobacterium</taxon>
    </lineage>
</organism>
<dbReference type="CDD" id="cd06174">
    <property type="entry name" value="MFS"/>
    <property type="match status" value="1"/>
</dbReference>
<evidence type="ECO:0000256" key="2">
    <source>
        <dbReference type="ARBA" id="ARBA00022692"/>
    </source>
</evidence>
<keyword evidence="2 6" id="KW-0812">Transmembrane</keyword>
<feature type="region of interest" description="Disordered" evidence="5">
    <location>
        <begin position="1"/>
        <end position="21"/>
    </location>
</feature>
<feature type="transmembrane region" description="Helical" evidence="6">
    <location>
        <begin position="329"/>
        <end position="349"/>
    </location>
</feature>
<evidence type="ECO:0000256" key="6">
    <source>
        <dbReference type="SAM" id="Phobius"/>
    </source>
</evidence>
<evidence type="ECO:0000259" key="7">
    <source>
        <dbReference type="PROSITE" id="PS50850"/>
    </source>
</evidence>
<feature type="transmembrane region" description="Helical" evidence="6">
    <location>
        <begin position="250"/>
        <end position="268"/>
    </location>
</feature>
<dbReference type="GO" id="GO:0005886">
    <property type="term" value="C:plasma membrane"/>
    <property type="evidence" value="ECO:0007669"/>
    <property type="project" value="UniProtKB-SubCell"/>
</dbReference>
<dbReference type="SUPFAM" id="SSF103473">
    <property type="entry name" value="MFS general substrate transporter"/>
    <property type="match status" value="1"/>
</dbReference>
<feature type="transmembrane region" description="Helical" evidence="6">
    <location>
        <begin position="493"/>
        <end position="512"/>
    </location>
</feature>
<evidence type="ECO:0000313" key="8">
    <source>
        <dbReference type="EMBL" id="MBM6700432.1"/>
    </source>
</evidence>
<dbReference type="AlphaFoldDB" id="A0A938WZD1"/>
<dbReference type="Pfam" id="PF13347">
    <property type="entry name" value="MFS_2"/>
    <property type="match status" value="1"/>
</dbReference>
<dbReference type="Gene3D" id="1.20.1250.20">
    <property type="entry name" value="MFS general substrate transporter like domains"/>
    <property type="match status" value="1"/>
</dbReference>
<feature type="transmembrane region" description="Helical" evidence="6">
    <location>
        <begin position="274"/>
        <end position="294"/>
    </location>
</feature>
<feature type="domain" description="Major facilitator superfamily (MFS) profile" evidence="7">
    <location>
        <begin position="335"/>
        <end position="518"/>
    </location>
</feature>
<evidence type="ECO:0000256" key="5">
    <source>
        <dbReference type="SAM" id="MobiDB-lite"/>
    </source>
</evidence>
<feature type="transmembrane region" description="Helical" evidence="6">
    <location>
        <begin position="468"/>
        <end position="487"/>
    </location>
</feature>
<sequence length="518" mass="54085">MKQPYVRPGIDDRPDYEKALSPEEKAALARLAVKMERRAPESSADQAETQASRLAAASSPASAVASVDAAVPDMTSSFLDMRDPMLAANGERPDSRAVTRLKWGFAVASLLTTVPWVALTMVALPAAVARAVWRDGQTGPIADVAVPLGWIVAVGAVAALLVTPLVAAVSDHTRTRFGKRSPWIVAGGVVCALLTLILGATGGVRSAGVFWVLLSMAHVMLVAPVDAAFAERVPDKFRVSLVRWRGVAQMLGQAVGAWVGTLCFAFSTRFSYETFAVAAAVFALAGVAAVAVCPREPSSEAMSMERIRWAVIADQLRPPRNAPRFGTMYAARLCMMAAVGLTGVFLWYIVRYYAGADGLGVALTMDLRIRPWAMVALMALCTLVGAAAAARAAGPINESFDDVRRPMLAACVLYAMALVFPCVLPNAAALGAFALITGFAFGLYDALGQELVMAAMHDPRAAGHDLGVFNTANTLGLVVAAALGAAALAIGGFVPLFVAAIVLVVAAAALMWKGGAAA</sequence>
<dbReference type="PANTHER" id="PTHR23528:SF1">
    <property type="entry name" value="MAJOR FACILITATOR SUPERFAMILY (MFS) PROFILE DOMAIN-CONTAINING PROTEIN"/>
    <property type="match status" value="1"/>
</dbReference>
<dbReference type="InterPro" id="IPR036259">
    <property type="entry name" value="MFS_trans_sf"/>
</dbReference>
<evidence type="ECO:0000256" key="3">
    <source>
        <dbReference type="ARBA" id="ARBA00022989"/>
    </source>
</evidence>
<comment type="caution">
    <text evidence="8">The sequence shown here is derived from an EMBL/GenBank/DDBJ whole genome shotgun (WGS) entry which is preliminary data.</text>
</comment>
<name>A0A938WZD1_9BIFI</name>
<accession>A0A938WZD1</accession>
<evidence type="ECO:0000256" key="1">
    <source>
        <dbReference type="ARBA" id="ARBA00004651"/>
    </source>
</evidence>
<keyword evidence="3 6" id="KW-1133">Transmembrane helix</keyword>
<feature type="transmembrane region" description="Helical" evidence="6">
    <location>
        <begin position="148"/>
        <end position="169"/>
    </location>
</feature>
<keyword evidence="9" id="KW-1185">Reference proteome</keyword>
<dbReference type="PROSITE" id="PS50850">
    <property type="entry name" value="MFS"/>
    <property type="match status" value="1"/>
</dbReference>
<dbReference type="Proteomes" id="UP000718821">
    <property type="component" value="Unassembled WGS sequence"/>
</dbReference>
<dbReference type="EMBL" id="JACLYU010000034">
    <property type="protein sequence ID" value="MBM6700432.1"/>
    <property type="molecule type" value="Genomic_DNA"/>
</dbReference>
<dbReference type="InterPro" id="IPR020846">
    <property type="entry name" value="MFS_dom"/>
</dbReference>
<feature type="transmembrane region" description="Helical" evidence="6">
    <location>
        <begin position="208"/>
        <end position="229"/>
    </location>
</feature>
<keyword evidence="4 6" id="KW-0472">Membrane</keyword>
<feature type="transmembrane region" description="Helical" evidence="6">
    <location>
        <begin position="103"/>
        <end position="128"/>
    </location>
</feature>
<feature type="transmembrane region" description="Helical" evidence="6">
    <location>
        <begin position="369"/>
        <end position="394"/>
    </location>
</feature>
<evidence type="ECO:0000256" key="4">
    <source>
        <dbReference type="ARBA" id="ARBA00023136"/>
    </source>
</evidence>
<protein>
    <submittedName>
        <fullName evidence="8">MFS transporter</fullName>
    </submittedName>
</protein>
<comment type="subcellular location">
    <subcellularLocation>
        <location evidence="1">Cell membrane</location>
        <topology evidence="1">Multi-pass membrane protein</topology>
    </subcellularLocation>
</comment>